<dbReference type="InterPro" id="IPR003439">
    <property type="entry name" value="ABC_transporter-like_ATP-bd"/>
</dbReference>
<name>A0A4U1J187_9BACT</name>
<dbReference type="SUPFAM" id="SSF52540">
    <property type="entry name" value="P-loop containing nucleoside triphosphate hydrolases"/>
    <property type="match status" value="1"/>
</dbReference>
<evidence type="ECO:0000259" key="5">
    <source>
        <dbReference type="PROSITE" id="PS50893"/>
    </source>
</evidence>
<gene>
    <name evidence="6" type="ORF">E8A74_33340</name>
</gene>
<dbReference type="Gene3D" id="3.40.50.300">
    <property type="entry name" value="P-loop containing nucleotide triphosphate hydrolases"/>
    <property type="match status" value="1"/>
</dbReference>
<dbReference type="InterPro" id="IPR027417">
    <property type="entry name" value="P-loop_NTPase"/>
</dbReference>
<dbReference type="PANTHER" id="PTHR43335:SF4">
    <property type="entry name" value="ABC TRANSPORTER, ATP-BINDING PROTEIN"/>
    <property type="match status" value="1"/>
</dbReference>
<dbReference type="SMART" id="SM00382">
    <property type="entry name" value="AAA"/>
    <property type="match status" value="1"/>
</dbReference>
<sequence length="323" mass="34754">MIEVERLSKSYGAFRAVSDVSFHVERGEVVGFLGPNGAGKSTTLRMLAGFLGPSAGRIRIGGHDIAEEPLLAREKLGYMPETSPLYPEMRVREYLAFRAEVKRVPRGARGKAVERAAEEARVDDVADVLVRHLSKGYRQRVGLADALLGDPPVLILDEPTAGLDPNQIREVRELVKRRGKDHAILISTHILSEVEATCSRALVVARGKLVASGTIEELREMRRASGLRIVVRGEAKRALGVVRALPEVAGAEEDAGHAPAADATALLVEYRRAEGGAEAAERIVAALVGAGLGVREVVPRAATLEQVFSELTRGDEEVAEVQA</sequence>
<evidence type="ECO:0000313" key="6">
    <source>
        <dbReference type="EMBL" id="TKD00809.1"/>
    </source>
</evidence>
<dbReference type="GO" id="GO:0016887">
    <property type="term" value="F:ATP hydrolysis activity"/>
    <property type="evidence" value="ECO:0007669"/>
    <property type="project" value="InterPro"/>
</dbReference>
<dbReference type="PROSITE" id="PS50893">
    <property type="entry name" value="ABC_TRANSPORTER_2"/>
    <property type="match status" value="1"/>
</dbReference>
<feature type="domain" description="ABC transporter" evidence="5">
    <location>
        <begin position="2"/>
        <end position="231"/>
    </location>
</feature>
<dbReference type="Pfam" id="PF00005">
    <property type="entry name" value="ABC_tran"/>
    <property type="match status" value="1"/>
</dbReference>
<dbReference type="PANTHER" id="PTHR43335">
    <property type="entry name" value="ABC TRANSPORTER, ATP-BINDING PROTEIN"/>
    <property type="match status" value="1"/>
</dbReference>
<evidence type="ECO:0000313" key="7">
    <source>
        <dbReference type="Proteomes" id="UP000309215"/>
    </source>
</evidence>
<keyword evidence="7" id="KW-1185">Reference proteome</keyword>
<keyword evidence="3" id="KW-0547">Nucleotide-binding</keyword>
<dbReference type="EMBL" id="SSMQ01000044">
    <property type="protein sequence ID" value="TKD00809.1"/>
    <property type="molecule type" value="Genomic_DNA"/>
</dbReference>
<evidence type="ECO:0000256" key="4">
    <source>
        <dbReference type="ARBA" id="ARBA00022840"/>
    </source>
</evidence>
<evidence type="ECO:0000256" key="1">
    <source>
        <dbReference type="ARBA" id="ARBA00005417"/>
    </source>
</evidence>
<dbReference type="OrthoDB" id="9809450at2"/>
<accession>A0A4U1J187</accession>
<comment type="caution">
    <text evidence="6">The sequence shown here is derived from an EMBL/GenBank/DDBJ whole genome shotgun (WGS) entry which is preliminary data.</text>
</comment>
<dbReference type="CDD" id="cd03230">
    <property type="entry name" value="ABC_DR_subfamily_A"/>
    <property type="match status" value="1"/>
</dbReference>
<evidence type="ECO:0000256" key="3">
    <source>
        <dbReference type="ARBA" id="ARBA00022741"/>
    </source>
</evidence>
<dbReference type="AlphaFoldDB" id="A0A4U1J187"/>
<dbReference type="InterPro" id="IPR003593">
    <property type="entry name" value="AAA+_ATPase"/>
</dbReference>
<dbReference type="GO" id="GO:0005524">
    <property type="term" value="F:ATP binding"/>
    <property type="evidence" value="ECO:0007669"/>
    <property type="project" value="UniProtKB-KW"/>
</dbReference>
<proteinExistence type="inferred from homology"/>
<dbReference type="RefSeq" id="WP_136933162.1">
    <property type="nucleotide sequence ID" value="NZ_SSMQ01000044.1"/>
</dbReference>
<organism evidence="6 7">
    <name type="scientific">Polyangium fumosum</name>
    <dbReference type="NCBI Taxonomy" id="889272"/>
    <lineage>
        <taxon>Bacteria</taxon>
        <taxon>Pseudomonadati</taxon>
        <taxon>Myxococcota</taxon>
        <taxon>Polyangia</taxon>
        <taxon>Polyangiales</taxon>
        <taxon>Polyangiaceae</taxon>
        <taxon>Polyangium</taxon>
    </lineage>
</organism>
<comment type="similarity">
    <text evidence="1">Belongs to the ABC transporter superfamily.</text>
</comment>
<keyword evidence="4 6" id="KW-0067">ATP-binding</keyword>
<reference evidence="6 7" key="1">
    <citation type="submission" date="2019-04" db="EMBL/GenBank/DDBJ databases">
        <authorList>
            <person name="Li Y."/>
            <person name="Wang J."/>
        </authorList>
    </citation>
    <scope>NUCLEOTIDE SEQUENCE [LARGE SCALE GENOMIC DNA]</scope>
    <source>
        <strain evidence="6 7">DSM 14668</strain>
    </source>
</reference>
<keyword evidence="2" id="KW-0813">Transport</keyword>
<protein>
    <submittedName>
        <fullName evidence="6">ABC transporter ATP-binding protein</fullName>
    </submittedName>
</protein>
<evidence type="ECO:0000256" key="2">
    <source>
        <dbReference type="ARBA" id="ARBA00022448"/>
    </source>
</evidence>
<dbReference type="Proteomes" id="UP000309215">
    <property type="component" value="Unassembled WGS sequence"/>
</dbReference>